<protein>
    <submittedName>
        <fullName evidence="6">Sulfotransferase 1 family member D1</fullName>
    </submittedName>
</protein>
<reference evidence="6" key="1">
    <citation type="submission" date="2014-11" db="EMBL/GenBank/DDBJ databases">
        <authorList>
            <person name="Geib S."/>
        </authorList>
    </citation>
    <scope>NUCLEOTIDE SEQUENCE</scope>
</reference>
<accession>A0A0A1XPF3</accession>
<dbReference type="PANTHER" id="PTHR11783">
    <property type="entry name" value="SULFOTRANSFERASE SULT"/>
    <property type="match status" value="1"/>
</dbReference>
<dbReference type="InterPro" id="IPR000863">
    <property type="entry name" value="Sulfotransferase_dom"/>
</dbReference>
<dbReference type="GO" id="GO:0008146">
    <property type="term" value="F:sulfotransferase activity"/>
    <property type="evidence" value="ECO:0007669"/>
    <property type="project" value="InterPro"/>
</dbReference>
<comment type="similarity">
    <text evidence="1">Belongs to the sulfotransferase 1 family.</text>
</comment>
<reference evidence="6" key="2">
    <citation type="journal article" date="2015" name="Gigascience">
        <title>Reconstructing a comprehensive transcriptome assembly of a white-pupal translocated strain of the pest fruit fly Bactrocera cucurbitae.</title>
        <authorList>
            <person name="Sim S.B."/>
            <person name="Calla B."/>
            <person name="Hall B."/>
            <person name="DeRego T."/>
            <person name="Geib S.M."/>
        </authorList>
    </citation>
    <scope>NUCLEOTIDE SEQUENCE</scope>
</reference>
<proteinExistence type="inferred from homology"/>
<evidence type="ECO:0000256" key="3">
    <source>
        <dbReference type="SAM" id="MobiDB-lite"/>
    </source>
</evidence>
<feature type="compositionally biased region" description="Polar residues" evidence="3">
    <location>
        <begin position="10"/>
        <end position="21"/>
    </location>
</feature>
<evidence type="ECO:0000313" key="6">
    <source>
        <dbReference type="EMBL" id="JAD13234.1"/>
    </source>
</evidence>
<dbReference type="EMBL" id="GBXI01001058">
    <property type="protein sequence ID" value="JAD13234.1"/>
    <property type="molecule type" value="Transcribed_RNA"/>
</dbReference>
<keyword evidence="2 6" id="KW-0808">Transferase</keyword>
<sequence length="329" mass="38365">MLHIAPTKNIPDNTGQPTKSQQVIRVSTDGDFIPLKWNWAETWLTVPVIFKDIYKRIYDFEVKEDDVFIVTFPKCGTTWMQEAAWLLLNNLDYEEASRSHVLKRSVYMDISILYEMGGNDSIAMAAELKSPRCIKSHLPPHLLPRQIWQKKVKLIYCARNPKDVLVSFSHFLRGKGAYRGNAKEFVDDFLNANITYTPYWPHVFTMWQMRAEPEVFFITFEEMKSNLRGVLERLAVFLEKPALTEAQMEKLLKHLSFENMKANQQANPTELIKNSGKRIVASDFEFMRRGIVGSYKDELSEEDQRRINEWSEQFLGQFNVSMTDIFGDI</sequence>
<evidence type="ECO:0000313" key="5">
    <source>
        <dbReference type="EMBL" id="JAD00416.1"/>
    </source>
</evidence>
<organism evidence="6">
    <name type="scientific">Zeugodacus cucurbitae</name>
    <name type="common">Melon fruit fly</name>
    <name type="synonym">Bactrocera cucurbitae</name>
    <dbReference type="NCBI Taxonomy" id="28588"/>
    <lineage>
        <taxon>Eukaryota</taxon>
        <taxon>Metazoa</taxon>
        <taxon>Ecdysozoa</taxon>
        <taxon>Arthropoda</taxon>
        <taxon>Hexapoda</taxon>
        <taxon>Insecta</taxon>
        <taxon>Pterygota</taxon>
        <taxon>Neoptera</taxon>
        <taxon>Endopterygota</taxon>
        <taxon>Diptera</taxon>
        <taxon>Brachycera</taxon>
        <taxon>Muscomorpha</taxon>
        <taxon>Tephritoidea</taxon>
        <taxon>Tephritidae</taxon>
        <taxon>Zeugodacus</taxon>
        <taxon>Zeugodacus</taxon>
    </lineage>
</organism>
<evidence type="ECO:0000256" key="1">
    <source>
        <dbReference type="ARBA" id="ARBA00005771"/>
    </source>
</evidence>
<gene>
    <name evidence="6" type="primary">Sult1d1_1</name>
    <name evidence="5" type="synonym">Sult1d1_2</name>
    <name evidence="6" type="ORF">g.13851</name>
    <name evidence="5" type="ORF">g.13855</name>
</gene>
<dbReference type="AlphaFoldDB" id="A0A0A1XPF3"/>
<feature type="region of interest" description="Disordered" evidence="3">
    <location>
        <begin position="1"/>
        <end position="21"/>
    </location>
</feature>
<dbReference type="EMBL" id="GBXI01013876">
    <property type="protein sequence ID" value="JAD00416.1"/>
    <property type="molecule type" value="Transcribed_RNA"/>
</dbReference>
<dbReference type="InterPro" id="IPR027417">
    <property type="entry name" value="P-loop_NTPase"/>
</dbReference>
<evidence type="ECO:0000256" key="2">
    <source>
        <dbReference type="ARBA" id="ARBA00022679"/>
    </source>
</evidence>
<feature type="domain" description="Sulfotransferase" evidence="4">
    <location>
        <begin position="65"/>
        <end position="318"/>
    </location>
</feature>
<dbReference type="Gene3D" id="3.40.50.300">
    <property type="entry name" value="P-loop containing nucleotide triphosphate hydrolases"/>
    <property type="match status" value="1"/>
</dbReference>
<evidence type="ECO:0000259" key="4">
    <source>
        <dbReference type="Pfam" id="PF00685"/>
    </source>
</evidence>
<name>A0A0A1XPF3_ZEUCU</name>
<dbReference type="Pfam" id="PF00685">
    <property type="entry name" value="Sulfotransfer_1"/>
    <property type="match status" value="1"/>
</dbReference>
<dbReference type="SUPFAM" id="SSF52540">
    <property type="entry name" value="P-loop containing nucleoside triphosphate hydrolases"/>
    <property type="match status" value="1"/>
</dbReference>